<evidence type="ECO:0008006" key="7">
    <source>
        <dbReference type="Google" id="ProtNLM"/>
    </source>
</evidence>
<name>A0A438MXY0_EXOME</name>
<sequence>MAGKVAILTGAASGMGEALARDLVTKGWTVACLDVQKAAGEALVAELGSNALFIQCNIADYDQQAQAYSQVFNKFGRIDALLANAGIVDRSSVYILNHRGKDEIPPAPNTDCTDIDYKAIVYGTQLAIHFMRKNPTPGGQIIATASIAAVHPHPSYPEYCGAKAAVLNFALCMAPVLEIKENITINVVLPGIVPTKIIPQSMIDAVSPDCLTPAATITAAYNHFLDNPSLTGQVVECSVDKQLFLPRPELANGRFTKRAVTVWDPLFKMLHHENSGLPDAIP</sequence>
<dbReference type="OrthoDB" id="5371740at2759"/>
<keyword evidence="3" id="KW-0560">Oxidoreductase</keyword>
<dbReference type="InterPro" id="IPR002347">
    <property type="entry name" value="SDR_fam"/>
</dbReference>
<dbReference type="SUPFAM" id="SSF51735">
    <property type="entry name" value="NAD(P)-binding Rossmann-fold domains"/>
    <property type="match status" value="1"/>
</dbReference>
<dbReference type="AlphaFoldDB" id="A0A438MXY0"/>
<evidence type="ECO:0000256" key="4">
    <source>
        <dbReference type="RuleBase" id="RU000363"/>
    </source>
</evidence>
<reference evidence="5 6" key="1">
    <citation type="submission" date="2017-03" db="EMBL/GenBank/DDBJ databases">
        <title>Genomes of endolithic fungi from Antarctica.</title>
        <authorList>
            <person name="Coleine C."/>
            <person name="Masonjones S."/>
            <person name="Stajich J.E."/>
        </authorList>
    </citation>
    <scope>NUCLEOTIDE SEQUENCE [LARGE SCALE GENOMIC DNA]</scope>
    <source>
        <strain evidence="5 6">CCFEE 6314</strain>
    </source>
</reference>
<protein>
    <recommendedName>
        <fullName evidence="7">15-hydroxyprostaglandin dehydrogenase [NAD(+)]</fullName>
    </recommendedName>
</protein>
<organism evidence="5 6">
    <name type="scientific">Exophiala mesophila</name>
    <name type="common">Black yeast-like fungus</name>
    <dbReference type="NCBI Taxonomy" id="212818"/>
    <lineage>
        <taxon>Eukaryota</taxon>
        <taxon>Fungi</taxon>
        <taxon>Dikarya</taxon>
        <taxon>Ascomycota</taxon>
        <taxon>Pezizomycotina</taxon>
        <taxon>Eurotiomycetes</taxon>
        <taxon>Chaetothyriomycetidae</taxon>
        <taxon>Chaetothyriales</taxon>
        <taxon>Herpotrichiellaceae</taxon>
        <taxon>Exophiala</taxon>
    </lineage>
</organism>
<dbReference type="Proteomes" id="UP000288859">
    <property type="component" value="Unassembled WGS sequence"/>
</dbReference>
<dbReference type="GO" id="GO:0016491">
    <property type="term" value="F:oxidoreductase activity"/>
    <property type="evidence" value="ECO:0007669"/>
    <property type="project" value="UniProtKB-KW"/>
</dbReference>
<evidence type="ECO:0000256" key="2">
    <source>
        <dbReference type="ARBA" id="ARBA00022857"/>
    </source>
</evidence>
<dbReference type="PROSITE" id="PS00061">
    <property type="entry name" value="ADH_SHORT"/>
    <property type="match status" value="1"/>
</dbReference>
<keyword evidence="2" id="KW-0521">NADP</keyword>
<dbReference type="Gene3D" id="3.40.50.720">
    <property type="entry name" value="NAD(P)-binding Rossmann-like Domain"/>
    <property type="match status" value="1"/>
</dbReference>
<dbReference type="InterPro" id="IPR036291">
    <property type="entry name" value="NAD(P)-bd_dom_sf"/>
</dbReference>
<comment type="similarity">
    <text evidence="1 4">Belongs to the short-chain dehydrogenases/reductases (SDR) family.</text>
</comment>
<gene>
    <name evidence="5" type="ORF">B0A52_07733</name>
</gene>
<proteinExistence type="inferred from homology"/>
<dbReference type="Pfam" id="PF00106">
    <property type="entry name" value="adh_short"/>
    <property type="match status" value="1"/>
</dbReference>
<dbReference type="PANTHER" id="PTHR44229:SF4">
    <property type="entry name" value="15-HYDROXYPROSTAGLANDIN DEHYDROGENASE [NAD(+)]"/>
    <property type="match status" value="1"/>
</dbReference>
<evidence type="ECO:0000256" key="3">
    <source>
        <dbReference type="ARBA" id="ARBA00023002"/>
    </source>
</evidence>
<dbReference type="InterPro" id="IPR020904">
    <property type="entry name" value="Sc_DH/Rdtase_CS"/>
</dbReference>
<accession>A0A438MXY0</accession>
<dbReference type="PANTHER" id="PTHR44229">
    <property type="entry name" value="15-HYDROXYPROSTAGLANDIN DEHYDROGENASE [NAD(+)]"/>
    <property type="match status" value="1"/>
</dbReference>
<comment type="caution">
    <text evidence="5">The sequence shown here is derived from an EMBL/GenBank/DDBJ whole genome shotgun (WGS) entry which is preliminary data.</text>
</comment>
<evidence type="ECO:0000256" key="1">
    <source>
        <dbReference type="ARBA" id="ARBA00006484"/>
    </source>
</evidence>
<dbReference type="PRINTS" id="PR00080">
    <property type="entry name" value="SDRFAMILY"/>
</dbReference>
<dbReference type="VEuPathDB" id="FungiDB:PV10_06015"/>
<dbReference type="EMBL" id="NAJM01000044">
    <property type="protein sequence ID" value="RVX67805.1"/>
    <property type="molecule type" value="Genomic_DNA"/>
</dbReference>
<dbReference type="PRINTS" id="PR00081">
    <property type="entry name" value="GDHRDH"/>
</dbReference>
<evidence type="ECO:0000313" key="6">
    <source>
        <dbReference type="Proteomes" id="UP000288859"/>
    </source>
</evidence>
<dbReference type="GO" id="GO:0005737">
    <property type="term" value="C:cytoplasm"/>
    <property type="evidence" value="ECO:0007669"/>
    <property type="project" value="TreeGrafter"/>
</dbReference>
<evidence type="ECO:0000313" key="5">
    <source>
        <dbReference type="EMBL" id="RVX67805.1"/>
    </source>
</evidence>